<evidence type="ECO:0000259" key="3">
    <source>
        <dbReference type="PROSITE" id="PS51186"/>
    </source>
</evidence>
<dbReference type="Proteomes" id="UP001597519">
    <property type="component" value="Unassembled WGS sequence"/>
</dbReference>
<dbReference type="PANTHER" id="PTHR43420">
    <property type="entry name" value="ACETYLTRANSFERASE"/>
    <property type="match status" value="1"/>
</dbReference>
<dbReference type="InterPro" id="IPR000182">
    <property type="entry name" value="GNAT_dom"/>
</dbReference>
<keyword evidence="5" id="KW-1185">Reference proteome</keyword>
<dbReference type="InterPro" id="IPR016181">
    <property type="entry name" value="Acyl_CoA_acyltransferase"/>
</dbReference>
<organism evidence="4 5">
    <name type="scientific">Corticicoccus populi</name>
    <dbReference type="NCBI Taxonomy" id="1812821"/>
    <lineage>
        <taxon>Bacteria</taxon>
        <taxon>Bacillati</taxon>
        <taxon>Bacillota</taxon>
        <taxon>Bacilli</taxon>
        <taxon>Bacillales</taxon>
        <taxon>Staphylococcaceae</taxon>
        <taxon>Corticicoccus</taxon>
    </lineage>
</organism>
<dbReference type="InterPro" id="IPR050680">
    <property type="entry name" value="YpeA/RimI_acetyltransf"/>
</dbReference>
<dbReference type="EC" id="2.3.-.-" evidence="4"/>
<sequence length="174" mass="19889">MKIRTAVLNDASGIGRVHVDSWRTTYQTIVPDDILNNLKYEDKTRQWQNNIEDSGQFIIVAEADGEIVGYAAAEARLINKNTYSHHLTSIYTLKEYQGKGLGRQLLHEIFRHFKKNGAASVYVEVLKDNKTKYFYEKYGAVHVRDFDLNLGSKTLKESLYVFNSVSGTLDLLTH</sequence>
<dbReference type="RefSeq" id="WP_377775535.1">
    <property type="nucleotide sequence ID" value="NZ_JBHUOQ010000005.1"/>
</dbReference>
<dbReference type="Gene3D" id="3.40.630.30">
    <property type="match status" value="1"/>
</dbReference>
<keyword evidence="1 4" id="KW-0808">Transferase</keyword>
<dbReference type="Pfam" id="PF13673">
    <property type="entry name" value="Acetyltransf_10"/>
    <property type="match status" value="1"/>
</dbReference>
<proteinExistence type="predicted"/>
<dbReference type="CDD" id="cd04301">
    <property type="entry name" value="NAT_SF"/>
    <property type="match status" value="1"/>
</dbReference>
<gene>
    <name evidence="4" type="ORF">ACFSX4_12845</name>
</gene>
<dbReference type="GO" id="GO:0016746">
    <property type="term" value="F:acyltransferase activity"/>
    <property type="evidence" value="ECO:0007669"/>
    <property type="project" value="UniProtKB-KW"/>
</dbReference>
<accession>A0ABW5WZF1</accession>
<dbReference type="PROSITE" id="PS51186">
    <property type="entry name" value="GNAT"/>
    <property type="match status" value="1"/>
</dbReference>
<evidence type="ECO:0000313" key="5">
    <source>
        <dbReference type="Proteomes" id="UP001597519"/>
    </source>
</evidence>
<reference evidence="5" key="1">
    <citation type="journal article" date="2019" name="Int. J. Syst. Evol. Microbiol.">
        <title>The Global Catalogue of Microorganisms (GCM) 10K type strain sequencing project: providing services to taxonomists for standard genome sequencing and annotation.</title>
        <authorList>
            <consortium name="The Broad Institute Genomics Platform"/>
            <consortium name="The Broad Institute Genome Sequencing Center for Infectious Disease"/>
            <person name="Wu L."/>
            <person name="Ma J."/>
        </authorList>
    </citation>
    <scope>NUCLEOTIDE SEQUENCE [LARGE SCALE GENOMIC DNA]</scope>
    <source>
        <strain evidence="5">KCTC 33575</strain>
    </source>
</reference>
<dbReference type="SUPFAM" id="SSF55729">
    <property type="entry name" value="Acyl-CoA N-acyltransferases (Nat)"/>
    <property type="match status" value="1"/>
</dbReference>
<evidence type="ECO:0000313" key="4">
    <source>
        <dbReference type="EMBL" id="MFD2831355.1"/>
    </source>
</evidence>
<name>A0ABW5WZF1_9STAP</name>
<dbReference type="EMBL" id="JBHUOQ010000005">
    <property type="protein sequence ID" value="MFD2831355.1"/>
    <property type="molecule type" value="Genomic_DNA"/>
</dbReference>
<protein>
    <submittedName>
        <fullName evidence="4">GNAT family N-acetyltransferase</fullName>
        <ecNumber evidence="4">2.3.-.-</ecNumber>
    </submittedName>
</protein>
<keyword evidence="2 4" id="KW-0012">Acyltransferase</keyword>
<evidence type="ECO:0000256" key="1">
    <source>
        <dbReference type="ARBA" id="ARBA00022679"/>
    </source>
</evidence>
<comment type="caution">
    <text evidence="4">The sequence shown here is derived from an EMBL/GenBank/DDBJ whole genome shotgun (WGS) entry which is preliminary data.</text>
</comment>
<feature type="domain" description="N-acetyltransferase" evidence="3">
    <location>
        <begin position="1"/>
        <end position="156"/>
    </location>
</feature>
<evidence type="ECO:0000256" key="2">
    <source>
        <dbReference type="ARBA" id="ARBA00023315"/>
    </source>
</evidence>